<evidence type="ECO:0000256" key="1">
    <source>
        <dbReference type="ARBA" id="ARBA00007913"/>
    </source>
</evidence>
<organism evidence="8 9">
    <name type="scientific">Limosa lapponica baueri</name>
    <dbReference type="NCBI Taxonomy" id="1758121"/>
    <lineage>
        <taxon>Eukaryota</taxon>
        <taxon>Metazoa</taxon>
        <taxon>Chordata</taxon>
        <taxon>Craniata</taxon>
        <taxon>Vertebrata</taxon>
        <taxon>Euteleostomi</taxon>
        <taxon>Archelosauria</taxon>
        <taxon>Archosauria</taxon>
        <taxon>Dinosauria</taxon>
        <taxon>Saurischia</taxon>
        <taxon>Theropoda</taxon>
        <taxon>Coelurosauria</taxon>
        <taxon>Aves</taxon>
        <taxon>Neognathae</taxon>
        <taxon>Neoaves</taxon>
        <taxon>Charadriiformes</taxon>
        <taxon>Scolopacidae</taxon>
        <taxon>Limosa</taxon>
    </lineage>
</organism>
<evidence type="ECO:0008006" key="10">
    <source>
        <dbReference type="Google" id="ProtNLM"/>
    </source>
</evidence>
<dbReference type="GO" id="GO:0005634">
    <property type="term" value="C:nucleus"/>
    <property type="evidence" value="ECO:0007669"/>
    <property type="project" value="TreeGrafter"/>
</dbReference>
<dbReference type="PANTHER" id="PTHR43788">
    <property type="entry name" value="DNA2/NAM7 HELICASE FAMILY MEMBER"/>
    <property type="match status" value="1"/>
</dbReference>
<reference evidence="9" key="2">
    <citation type="submission" date="2017-12" db="EMBL/GenBank/DDBJ databases">
        <title>Genome sequence of the Bar-tailed Godwit (Limosa lapponica baueri).</title>
        <authorList>
            <person name="Lima N.C.B."/>
            <person name="Parody-Merino A.M."/>
            <person name="Battley P.F."/>
            <person name="Fidler A.E."/>
            <person name="Prosdocimi F."/>
        </authorList>
    </citation>
    <scope>NUCLEOTIDE SEQUENCE [LARGE SCALE GENOMIC DNA]</scope>
</reference>
<proteinExistence type="inferred from homology"/>
<dbReference type="GO" id="GO:0043139">
    <property type="term" value="F:5'-3' DNA helicase activity"/>
    <property type="evidence" value="ECO:0007669"/>
    <property type="project" value="TreeGrafter"/>
</dbReference>
<dbReference type="InterPro" id="IPR041679">
    <property type="entry name" value="DNA2/NAM7-like_C"/>
</dbReference>
<keyword evidence="4" id="KW-0347">Helicase</keyword>
<evidence type="ECO:0000256" key="5">
    <source>
        <dbReference type="ARBA" id="ARBA00022840"/>
    </source>
</evidence>
<name>A0A2I0TBZ5_LIMLA</name>
<feature type="domain" description="DNA2/NAM7 helicase helicase" evidence="6">
    <location>
        <begin position="16"/>
        <end position="125"/>
    </location>
</feature>
<evidence type="ECO:0000259" key="7">
    <source>
        <dbReference type="Pfam" id="PF13087"/>
    </source>
</evidence>
<dbReference type="Pfam" id="PF13087">
    <property type="entry name" value="AAA_12"/>
    <property type="match status" value="1"/>
</dbReference>
<dbReference type="Proteomes" id="UP000233556">
    <property type="component" value="Unassembled WGS sequence"/>
</dbReference>
<sequence length="198" mass="21852">MFDVVARPLKLYNESLDASQREAVSFALAQRELAIVHGPPGTGKTTTLVEIILQAVQQGLKVLCCAPSNVAVDNLVERLAGHRARILRLGHPARLLEPIQQHSLDAVLAHSDNAQIVADIRKDIDQAFVRVPVMCPVAAAKGLSLSLMERLIEGYGEQVVRMLRVQYRMHQAIMQWASEELYGGRLAAHPSVAQRLLR</sequence>
<keyword evidence="2" id="KW-0547">Nucleotide-binding</keyword>
<evidence type="ECO:0000256" key="4">
    <source>
        <dbReference type="ARBA" id="ARBA00022806"/>
    </source>
</evidence>
<evidence type="ECO:0000313" key="8">
    <source>
        <dbReference type="EMBL" id="PKU31282.1"/>
    </source>
</evidence>
<reference evidence="9" key="1">
    <citation type="submission" date="2017-11" db="EMBL/GenBank/DDBJ databases">
        <authorList>
            <person name="Lima N.C."/>
            <person name="Parody-Merino A.M."/>
            <person name="Battley P.F."/>
            <person name="Fidler A.E."/>
            <person name="Prosdocimi F."/>
        </authorList>
    </citation>
    <scope>NUCLEOTIDE SEQUENCE [LARGE SCALE GENOMIC DNA]</scope>
</reference>
<feature type="domain" description="DNA2/NAM7 helicase-like C-terminal" evidence="7">
    <location>
        <begin position="144"/>
        <end position="196"/>
    </location>
</feature>
<accession>A0A2I0TBZ5</accession>
<dbReference type="EMBL" id="KZ513069">
    <property type="protein sequence ID" value="PKU31282.1"/>
    <property type="molecule type" value="Genomic_DNA"/>
</dbReference>
<evidence type="ECO:0000313" key="9">
    <source>
        <dbReference type="Proteomes" id="UP000233556"/>
    </source>
</evidence>
<comment type="similarity">
    <text evidence="1">Belongs to the DNA2/NAM7 helicase family.</text>
</comment>
<dbReference type="PANTHER" id="PTHR43788:SF8">
    <property type="entry name" value="DNA-BINDING PROTEIN SMUBP-2"/>
    <property type="match status" value="1"/>
</dbReference>
<dbReference type="Gene3D" id="3.40.50.300">
    <property type="entry name" value="P-loop containing nucleotide triphosphate hydrolases"/>
    <property type="match status" value="2"/>
</dbReference>
<protein>
    <recommendedName>
        <fullName evidence="10">Dna-binding protein smubp-2</fullName>
    </recommendedName>
</protein>
<evidence type="ECO:0000256" key="3">
    <source>
        <dbReference type="ARBA" id="ARBA00022801"/>
    </source>
</evidence>
<dbReference type="GO" id="GO:0005524">
    <property type="term" value="F:ATP binding"/>
    <property type="evidence" value="ECO:0007669"/>
    <property type="project" value="UniProtKB-KW"/>
</dbReference>
<dbReference type="InterPro" id="IPR050534">
    <property type="entry name" value="Coronavir_polyprotein_1ab"/>
</dbReference>
<dbReference type="InterPro" id="IPR027417">
    <property type="entry name" value="P-loop_NTPase"/>
</dbReference>
<gene>
    <name evidence="8" type="ORF">llap_18414</name>
</gene>
<keyword evidence="9" id="KW-1185">Reference proteome</keyword>
<evidence type="ECO:0000259" key="6">
    <source>
        <dbReference type="Pfam" id="PF13086"/>
    </source>
</evidence>
<dbReference type="InterPro" id="IPR041677">
    <property type="entry name" value="DNA2/NAM7_AAA_11"/>
</dbReference>
<keyword evidence="5" id="KW-0067">ATP-binding</keyword>
<dbReference type="GO" id="GO:0016787">
    <property type="term" value="F:hydrolase activity"/>
    <property type="evidence" value="ECO:0007669"/>
    <property type="project" value="UniProtKB-KW"/>
</dbReference>
<dbReference type="AlphaFoldDB" id="A0A2I0TBZ5"/>
<keyword evidence="3" id="KW-0378">Hydrolase</keyword>
<dbReference type="GO" id="GO:0005737">
    <property type="term" value="C:cytoplasm"/>
    <property type="evidence" value="ECO:0007669"/>
    <property type="project" value="TreeGrafter"/>
</dbReference>
<dbReference type="SUPFAM" id="SSF52540">
    <property type="entry name" value="P-loop containing nucleoside triphosphate hydrolases"/>
    <property type="match status" value="1"/>
</dbReference>
<evidence type="ECO:0000256" key="2">
    <source>
        <dbReference type="ARBA" id="ARBA00022741"/>
    </source>
</evidence>
<dbReference type="Pfam" id="PF13086">
    <property type="entry name" value="AAA_11"/>
    <property type="match status" value="1"/>
</dbReference>
<dbReference type="OrthoDB" id="6513042at2759"/>